<dbReference type="AlphaFoldDB" id="A0A409W8F2"/>
<gene>
    <name evidence="1" type="ORF">CVT26_004876</name>
</gene>
<organism evidence="1 2">
    <name type="scientific">Gymnopilus dilepis</name>
    <dbReference type="NCBI Taxonomy" id="231916"/>
    <lineage>
        <taxon>Eukaryota</taxon>
        <taxon>Fungi</taxon>
        <taxon>Dikarya</taxon>
        <taxon>Basidiomycota</taxon>
        <taxon>Agaricomycotina</taxon>
        <taxon>Agaricomycetes</taxon>
        <taxon>Agaricomycetidae</taxon>
        <taxon>Agaricales</taxon>
        <taxon>Agaricineae</taxon>
        <taxon>Hymenogastraceae</taxon>
        <taxon>Gymnopilus</taxon>
    </lineage>
</organism>
<evidence type="ECO:0000313" key="2">
    <source>
        <dbReference type="Proteomes" id="UP000284706"/>
    </source>
</evidence>
<name>A0A409W8F2_9AGAR</name>
<comment type="caution">
    <text evidence="1">The sequence shown here is derived from an EMBL/GenBank/DDBJ whole genome shotgun (WGS) entry which is preliminary data.</text>
</comment>
<reference evidence="1 2" key="1">
    <citation type="journal article" date="2018" name="Evol. Lett.">
        <title>Horizontal gene cluster transfer increased hallucinogenic mushroom diversity.</title>
        <authorList>
            <person name="Reynolds H.T."/>
            <person name="Vijayakumar V."/>
            <person name="Gluck-Thaler E."/>
            <person name="Korotkin H.B."/>
            <person name="Matheny P.B."/>
            <person name="Slot J.C."/>
        </authorList>
    </citation>
    <scope>NUCLEOTIDE SEQUENCE [LARGE SCALE GENOMIC DNA]</scope>
    <source>
        <strain evidence="1 2">SRW20</strain>
    </source>
</reference>
<protein>
    <recommendedName>
        <fullName evidence="3">F-box domain-containing protein</fullName>
    </recommendedName>
</protein>
<accession>A0A409W8F2</accession>
<dbReference type="Gene3D" id="3.80.10.10">
    <property type="entry name" value="Ribonuclease Inhibitor"/>
    <property type="match status" value="1"/>
</dbReference>
<sequence length="421" mass="47191">MSVHPMNSDILSVVFEKAIDSGYSSLSTIRSVNRAWFDIAGHTPTLWARLVLRQKVQFVDIEYARLHIQKSGATPLDVTVSLPDDLSYRTDMPALALLRRAVTRIRSIVITVPYFEAWHTIVTSIGEGESATALEKLTIITRGDVDDVRNNGPYTTFSTAFTPSPRLQYLQLPAWPIPVFPPPQFSIITTLVFDTPFSGLDIPPLFPLILAAPTLQHFKFKAIDMGAESDPSYSNVLSLPQLISADVTTPGFGIDLLGNFYAPNLVDVRLDGYRDVVPDHVWGEDDWGWDLRLSATSILEKLAGRSPRIRRLNLRYVHFLDPIGDFNCILGGLAFPALEELILERSDLRDISLIESTSKLPSLKKLVLQSCHYITIKGIYRFLEGHATDEFVLEVRECRRISETDIKSLSRPDSSVAERHT</sequence>
<dbReference type="Proteomes" id="UP000284706">
    <property type="component" value="Unassembled WGS sequence"/>
</dbReference>
<dbReference type="EMBL" id="NHYE01005312">
    <property type="protein sequence ID" value="PPQ74809.1"/>
    <property type="molecule type" value="Genomic_DNA"/>
</dbReference>
<evidence type="ECO:0008006" key="3">
    <source>
        <dbReference type="Google" id="ProtNLM"/>
    </source>
</evidence>
<dbReference type="InterPro" id="IPR032675">
    <property type="entry name" value="LRR_dom_sf"/>
</dbReference>
<proteinExistence type="predicted"/>
<evidence type="ECO:0000313" key="1">
    <source>
        <dbReference type="EMBL" id="PPQ74809.1"/>
    </source>
</evidence>
<keyword evidence="2" id="KW-1185">Reference proteome</keyword>
<dbReference type="OrthoDB" id="2982757at2759"/>
<dbReference type="InParanoid" id="A0A409W8F2"/>
<dbReference type="SUPFAM" id="SSF52047">
    <property type="entry name" value="RNI-like"/>
    <property type="match status" value="1"/>
</dbReference>